<dbReference type="GO" id="GO:0051213">
    <property type="term" value="F:dioxygenase activity"/>
    <property type="evidence" value="ECO:0007669"/>
    <property type="project" value="UniProtKB-KW"/>
</dbReference>
<keyword evidence="3" id="KW-0223">Dioxygenase</keyword>
<sequence>MAGEIPGIHHITAIAGDPQRNVDFYVGALGLRMVKRTVNFDDPGTYHLYYGDESGRPGSLLTFFPWPGAPRGRVGSGQAAATSYSIPPESIGYWLDRLKRHQIATRGPEGRFGDQVISFSDPDGLPLELAASAESDLREPWREGPVPAEHAIRGFHGVTLLEERPEGTAGFLTETLGFRAAKEAGAAAGATGERRRFSAGRGGPGAIVDVVAGPGSPRGIVAVGTVHHVAWRAPSDADQEEWRKKIAALGTNVTPIIDRKYFRSIYFREPGGALFEIATDAPGFAIDESKDRLGLSLVLPPWLEPRRAELEAALPPIRLPALYSPPSSESSFELEFESESESPP</sequence>
<dbReference type="PANTHER" id="PTHR36110:SF4">
    <property type="entry name" value="RING-CLEAVING DIOXYGENASE MHQA-RELATED"/>
    <property type="match status" value="1"/>
</dbReference>
<proteinExistence type="predicted"/>
<organism evidence="3 4">
    <name type="scientific">Eiseniibacteriota bacterium</name>
    <dbReference type="NCBI Taxonomy" id="2212470"/>
    <lineage>
        <taxon>Bacteria</taxon>
        <taxon>Candidatus Eiseniibacteriota</taxon>
    </lineage>
</organism>
<dbReference type="Proteomes" id="UP000317691">
    <property type="component" value="Unassembled WGS sequence"/>
</dbReference>
<dbReference type="PROSITE" id="PS51819">
    <property type="entry name" value="VOC"/>
    <property type="match status" value="2"/>
</dbReference>
<gene>
    <name evidence="3" type="ORF">E6K79_05710</name>
</gene>
<evidence type="ECO:0000313" key="3">
    <source>
        <dbReference type="EMBL" id="TMQ65258.1"/>
    </source>
</evidence>
<dbReference type="AlphaFoldDB" id="A0A538TNU0"/>
<dbReference type="Pfam" id="PF00903">
    <property type="entry name" value="Glyoxalase"/>
    <property type="match status" value="2"/>
</dbReference>
<feature type="compositionally biased region" description="Acidic residues" evidence="1">
    <location>
        <begin position="332"/>
        <end position="344"/>
    </location>
</feature>
<protein>
    <submittedName>
        <fullName evidence="3">Ring-cleaving dioxygenase</fullName>
    </submittedName>
</protein>
<accession>A0A538TNU0</accession>
<dbReference type="InterPro" id="IPR037523">
    <property type="entry name" value="VOC_core"/>
</dbReference>
<dbReference type="CDD" id="cd08346">
    <property type="entry name" value="PcpA_N_like"/>
    <property type="match status" value="1"/>
</dbReference>
<dbReference type="PANTHER" id="PTHR36110">
    <property type="entry name" value="RING-CLEAVING DIOXYGENASE MHQE-RELATED"/>
    <property type="match status" value="1"/>
</dbReference>
<evidence type="ECO:0000259" key="2">
    <source>
        <dbReference type="PROSITE" id="PS51819"/>
    </source>
</evidence>
<dbReference type="InterPro" id="IPR004360">
    <property type="entry name" value="Glyas_Fos-R_dOase_dom"/>
</dbReference>
<dbReference type="SUPFAM" id="SSF54593">
    <property type="entry name" value="Glyoxalase/Bleomycin resistance protein/Dihydroxybiphenyl dioxygenase"/>
    <property type="match status" value="1"/>
</dbReference>
<dbReference type="InterPro" id="IPR029068">
    <property type="entry name" value="Glyas_Bleomycin-R_OHBP_Dase"/>
</dbReference>
<dbReference type="Gene3D" id="3.10.180.10">
    <property type="entry name" value="2,3-Dihydroxybiphenyl 1,2-Dioxygenase, domain 1"/>
    <property type="match status" value="2"/>
</dbReference>
<feature type="domain" description="VOC" evidence="2">
    <location>
        <begin position="154"/>
        <end position="280"/>
    </location>
</feature>
<evidence type="ECO:0000256" key="1">
    <source>
        <dbReference type="SAM" id="MobiDB-lite"/>
    </source>
</evidence>
<feature type="domain" description="VOC" evidence="2">
    <location>
        <begin position="7"/>
        <end position="132"/>
    </location>
</feature>
<evidence type="ECO:0000313" key="4">
    <source>
        <dbReference type="Proteomes" id="UP000317691"/>
    </source>
</evidence>
<comment type="caution">
    <text evidence="3">The sequence shown here is derived from an EMBL/GenBank/DDBJ whole genome shotgun (WGS) entry which is preliminary data.</text>
</comment>
<reference evidence="3 4" key="1">
    <citation type="journal article" date="2019" name="Nat. Microbiol.">
        <title>Mediterranean grassland soil C-N compound turnover is dependent on rainfall and depth, and is mediated by genomically divergent microorganisms.</title>
        <authorList>
            <person name="Diamond S."/>
            <person name="Andeer P.F."/>
            <person name="Li Z."/>
            <person name="Crits-Christoph A."/>
            <person name="Burstein D."/>
            <person name="Anantharaman K."/>
            <person name="Lane K.R."/>
            <person name="Thomas B.C."/>
            <person name="Pan C."/>
            <person name="Northen T.R."/>
            <person name="Banfield J.F."/>
        </authorList>
    </citation>
    <scope>NUCLEOTIDE SEQUENCE [LARGE SCALE GENOMIC DNA]</scope>
    <source>
        <strain evidence="3">WS_9</strain>
    </source>
</reference>
<dbReference type="CDD" id="cd08347">
    <property type="entry name" value="PcpA_C_like"/>
    <property type="match status" value="1"/>
</dbReference>
<keyword evidence="3" id="KW-0560">Oxidoreductase</keyword>
<feature type="region of interest" description="Disordered" evidence="1">
    <location>
        <begin position="324"/>
        <end position="344"/>
    </location>
</feature>
<dbReference type="InterPro" id="IPR052537">
    <property type="entry name" value="Extradiol_RC_dioxygenase"/>
</dbReference>
<name>A0A538TNU0_UNCEI</name>
<dbReference type="EMBL" id="VBOZ01000014">
    <property type="protein sequence ID" value="TMQ65258.1"/>
    <property type="molecule type" value="Genomic_DNA"/>
</dbReference>